<dbReference type="EMBL" id="CM017886">
    <property type="protein sequence ID" value="KAG1369662.1"/>
    <property type="molecule type" value="Genomic_DNA"/>
</dbReference>
<evidence type="ECO:0000313" key="2">
    <source>
        <dbReference type="EMBL" id="KAG1369662.1"/>
    </source>
</evidence>
<evidence type="ECO:0000256" key="1">
    <source>
        <dbReference type="SAM" id="MobiDB-lite"/>
    </source>
</evidence>
<evidence type="ECO:0000313" key="3">
    <source>
        <dbReference type="Proteomes" id="UP000797356"/>
    </source>
</evidence>
<gene>
    <name evidence="2" type="ORF">COCNU_15G000280</name>
</gene>
<proteinExistence type="predicted"/>
<feature type="region of interest" description="Disordered" evidence="1">
    <location>
        <begin position="1"/>
        <end position="23"/>
    </location>
</feature>
<feature type="region of interest" description="Disordered" evidence="1">
    <location>
        <begin position="83"/>
        <end position="104"/>
    </location>
</feature>
<reference evidence="2" key="2">
    <citation type="submission" date="2019-07" db="EMBL/GenBank/DDBJ databases">
        <authorList>
            <person name="Yang Y."/>
            <person name="Bocs S."/>
            <person name="Baudouin L."/>
        </authorList>
    </citation>
    <scope>NUCLEOTIDE SEQUENCE</scope>
    <source>
        <tissue evidence="2">Spear leaf of Hainan Tall coconut</tissue>
    </source>
</reference>
<comment type="caution">
    <text evidence="2">The sequence shown here is derived from an EMBL/GenBank/DDBJ whole genome shotgun (WGS) entry which is preliminary data.</text>
</comment>
<reference evidence="2" key="1">
    <citation type="journal article" date="2017" name="Gigascience">
        <title>The genome draft of coconut (Cocos nucifera).</title>
        <authorList>
            <person name="Xiao Y."/>
            <person name="Xu P."/>
            <person name="Fan H."/>
            <person name="Baudouin L."/>
            <person name="Xia W."/>
            <person name="Bocs S."/>
            <person name="Xu J."/>
            <person name="Li Q."/>
            <person name="Guo A."/>
            <person name="Zhou L."/>
            <person name="Li J."/>
            <person name="Wu Y."/>
            <person name="Ma Z."/>
            <person name="Armero A."/>
            <person name="Issali A.E."/>
            <person name="Liu N."/>
            <person name="Peng M."/>
            <person name="Yang Y."/>
        </authorList>
    </citation>
    <scope>NUCLEOTIDE SEQUENCE</scope>
    <source>
        <tissue evidence="2">Spear leaf of Hainan Tall coconut</tissue>
    </source>
</reference>
<protein>
    <submittedName>
        <fullName evidence="2">Uncharacterized protein</fullName>
    </submittedName>
</protein>
<keyword evidence="3" id="KW-1185">Reference proteome</keyword>
<dbReference type="AlphaFoldDB" id="A0A8K0IXW2"/>
<organism evidence="2 3">
    <name type="scientific">Cocos nucifera</name>
    <name type="common">Coconut palm</name>
    <dbReference type="NCBI Taxonomy" id="13894"/>
    <lineage>
        <taxon>Eukaryota</taxon>
        <taxon>Viridiplantae</taxon>
        <taxon>Streptophyta</taxon>
        <taxon>Embryophyta</taxon>
        <taxon>Tracheophyta</taxon>
        <taxon>Spermatophyta</taxon>
        <taxon>Magnoliopsida</taxon>
        <taxon>Liliopsida</taxon>
        <taxon>Arecaceae</taxon>
        <taxon>Arecoideae</taxon>
        <taxon>Cocoseae</taxon>
        <taxon>Attaleinae</taxon>
        <taxon>Cocos</taxon>
    </lineage>
</organism>
<name>A0A8K0IXW2_COCNU</name>
<dbReference type="Proteomes" id="UP000797356">
    <property type="component" value="Chromosome 15"/>
</dbReference>
<sequence length="104" mass="10919">MPLSLAAGVNGSGGRALSPAAGVKKNYAQRSQEKYYDDPSSQPMVDGQLWLNATGGSKKKKIIRFGNSLNKKVVLSSCASLSFVPSSRPSTQESNSDCTSCGAF</sequence>
<accession>A0A8K0IXW2</accession>